<comment type="caution">
    <text evidence="13">The sequence shown here is derived from an EMBL/GenBank/DDBJ whole genome shotgun (WGS) entry which is preliminary data.</text>
</comment>
<proteinExistence type="inferred from homology"/>
<evidence type="ECO:0000256" key="9">
    <source>
        <dbReference type="ARBA" id="ARBA00043187"/>
    </source>
</evidence>
<feature type="binding site" evidence="12">
    <location>
        <position position="293"/>
    </location>
    <ligand>
        <name>Mg(2+)</name>
        <dbReference type="ChEBI" id="CHEBI:18420"/>
        <label>1</label>
    </ligand>
</feature>
<evidence type="ECO:0000256" key="12">
    <source>
        <dbReference type="PIRSR" id="PIRSR605502-1"/>
    </source>
</evidence>
<dbReference type="Gene3D" id="1.10.4080.10">
    <property type="entry name" value="ADP-ribosylation/Crystallin J1"/>
    <property type="match status" value="1"/>
</dbReference>
<dbReference type="InterPro" id="IPR036705">
    <property type="entry name" value="Ribosyl_crysJ1_sf"/>
</dbReference>
<dbReference type="EC" id="3.2.1.143" evidence="2"/>
<feature type="binding site" evidence="12">
    <location>
        <position position="62"/>
    </location>
    <ligand>
        <name>Mg(2+)</name>
        <dbReference type="ChEBI" id="CHEBI:18420"/>
        <label>1</label>
    </ligand>
</feature>
<comment type="catalytic activity">
    <reaction evidence="11">
        <text>alpha-NAD(+) + H2O = ADP-D-ribose + nicotinamide + H(+)</text>
        <dbReference type="Rhea" id="RHEA:68792"/>
        <dbReference type="ChEBI" id="CHEBI:15377"/>
        <dbReference type="ChEBI" id="CHEBI:15378"/>
        <dbReference type="ChEBI" id="CHEBI:17154"/>
        <dbReference type="ChEBI" id="CHEBI:57967"/>
        <dbReference type="ChEBI" id="CHEBI:77017"/>
    </reaction>
</comment>
<keyword evidence="12" id="KW-0460">Magnesium</keyword>
<keyword evidence="3" id="KW-0378">Hydrolase</keyword>
<keyword evidence="12" id="KW-0479">Metal-binding</keyword>
<evidence type="ECO:0000313" key="13">
    <source>
        <dbReference type="EMBL" id="TPX12826.1"/>
    </source>
</evidence>
<evidence type="ECO:0000256" key="5">
    <source>
        <dbReference type="ARBA" id="ARBA00042398"/>
    </source>
</evidence>
<evidence type="ECO:0000256" key="6">
    <source>
        <dbReference type="ARBA" id="ARBA00042471"/>
    </source>
</evidence>
<protein>
    <recommendedName>
        <fullName evidence="4">ADP-ribosylhydrolase ARH3</fullName>
        <ecNumber evidence="2">3.2.1.143</ecNumber>
    </recommendedName>
    <alternativeName>
        <fullName evidence="5">ADP-ribose glycohydrolase ARH3</fullName>
    </alternativeName>
    <alternativeName>
        <fullName evidence="6">ADP-ribosylhydrolase 3</fullName>
    </alternativeName>
    <alternativeName>
        <fullName evidence="9">O-acetyl-ADP-ribose deacetylase ARH3</fullName>
    </alternativeName>
    <alternativeName>
        <fullName evidence="10">Poly(ADP-ribose) glycohydrolase ARH3</fullName>
    </alternativeName>
    <alternativeName>
        <fullName evidence="8">[Protein ADP-ribosylarginine] hydrolase-like protein 2</fullName>
    </alternativeName>
    <alternativeName>
        <fullName evidence="7">[Protein ADP-ribosylserine] hydrolase</fullName>
    </alternativeName>
</protein>
<dbReference type="PANTHER" id="PTHR16222">
    <property type="entry name" value="ADP-RIBOSYLGLYCOHYDROLASE"/>
    <property type="match status" value="1"/>
</dbReference>
<evidence type="ECO:0000256" key="1">
    <source>
        <dbReference type="ARBA" id="ARBA00010702"/>
    </source>
</evidence>
<keyword evidence="14" id="KW-1185">Reference proteome</keyword>
<dbReference type="Proteomes" id="UP000319257">
    <property type="component" value="Unassembled WGS sequence"/>
</dbReference>
<gene>
    <name evidence="13" type="ORF">E0L32_006706</name>
</gene>
<dbReference type="AlphaFoldDB" id="A0A507B1B0"/>
<evidence type="ECO:0000256" key="2">
    <source>
        <dbReference type="ARBA" id="ARBA00012255"/>
    </source>
</evidence>
<comment type="similarity">
    <text evidence="1">Belongs to the ADP-ribosylglycohydrolase family.</text>
</comment>
<evidence type="ECO:0000256" key="11">
    <source>
        <dbReference type="ARBA" id="ARBA00049015"/>
    </source>
</evidence>
<dbReference type="RefSeq" id="XP_030994537.1">
    <property type="nucleotide sequence ID" value="XM_031141369.1"/>
</dbReference>
<comment type="cofactor">
    <cofactor evidence="12">
        <name>Mg(2+)</name>
        <dbReference type="ChEBI" id="CHEBI:18420"/>
    </cofactor>
    <text evidence="12">Binds 2 magnesium ions per subunit.</text>
</comment>
<sequence length="338" mass="35245">MASPPTRLQRTVGALLGVHAGDSLGASLEFSTWDSIRKRYPTGLRDIIGGGPFSWSPGHATDDTDLTRAVLLAYLDVRRRGAAGEEEEGGDLARLAAGHMLDWMDGRWPDRTPGVEPVDFGAATRIGLDKFRASGDPAKAGAGPNQAGNGSLMRCIPTALFQDDRDKMIAESQIISAVTHDDTRCTVACAAYNVIVAALVRGESPEGAVAAGLDVAKELEKEPAKPVVVGAIRAGTRLSVQELAEKGPGASLPGKASGYVLESLSIAIAAVLDPRTLVDVLVDVVRIGKDTDTNAAIAGGLLGARDGVGAIPQDWVDKLQFRDEFTAAATELLGAEAT</sequence>
<dbReference type="GO" id="GO:0004649">
    <property type="term" value="F:poly(ADP-ribose) glycohydrolase activity"/>
    <property type="evidence" value="ECO:0007669"/>
    <property type="project" value="UniProtKB-EC"/>
</dbReference>
<feature type="binding site" evidence="12">
    <location>
        <position position="63"/>
    </location>
    <ligand>
        <name>Mg(2+)</name>
        <dbReference type="ChEBI" id="CHEBI:18420"/>
        <label>1</label>
    </ligand>
</feature>
<evidence type="ECO:0000256" key="3">
    <source>
        <dbReference type="ARBA" id="ARBA00022801"/>
    </source>
</evidence>
<dbReference type="InterPro" id="IPR005502">
    <property type="entry name" value="Ribosyl_crysJ1"/>
</dbReference>
<reference evidence="13 14" key="1">
    <citation type="submission" date="2019-06" db="EMBL/GenBank/DDBJ databases">
        <title>Draft genome sequence of the filamentous fungus Phialemoniopsis curvata isolated from diesel fuel.</title>
        <authorList>
            <person name="Varaljay V.A."/>
            <person name="Lyon W.J."/>
            <person name="Crouch A.L."/>
            <person name="Drake C.E."/>
            <person name="Hollomon J.M."/>
            <person name="Nadeau L.J."/>
            <person name="Nunn H.S."/>
            <person name="Stevenson B.S."/>
            <person name="Bojanowski C.L."/>
            <person name="Crookes-Goodson W.J."/>
        </authorList>
    </citation>
    <scope>NUCLEOTIDE SEQUENCE [LARGE SCALE GENOMIC DNA]</scope>
    <source>
        <strain evidence="13 14">D216</strain>
    </source>
</reference>
<dbReference type="OrthoDB" id="2021138at2759"/>
<name>A0A507B1B0_9PEZI</name>
<evidence type="ECO:0000256" key="4">
    <source>
        <dbReference type="ARBA" id="ARBA00041057"/>
    </source>
</evidence>
<evidence type="ECO:0000313" key="14">
    <source>
        <dbReference type="Proteomes" id="UP000319257"/>
    </source>
</evidence>
<dbReference type="EMBL" id="SKBQ01000039">
    <property type="protein sequence ID" value="TPX12826.1"/>
    <property type="molecule type" value="Genomic_DNA"/>
</dbReference>
<organism evidence="13 14">
    <name type="scientific">Thyridium curvatum</name>
    <dbReference type="NCBI Taxonomy" id="1093900"/>
    <lineage>
        <taxon>Eukaryota</taxon>
        <taxon>Fungi</taxon>
        <taxon>Dikarya</taxon>
        <taxon>Ascomycota</taxon>
        <taxon>Pezizomycotina</taxon>
        <taxon>Sordariomycetes</taxon>
        <taxon>Sordariomycetidae</taxon>
        <taxon>Thyridiales</taxon>
        <taxon>Thyridiaceae</taxon>
        <taxon>Thyridium</taxon>
    </lineage>
</organism>
<dbReference type="GO" id="GO:0046872">
    <property type="term" value="F:metal ion binding"/>
    <property type="evidence" value="ECO:0007669"/>
    <property type="project" value="UniProtKB-KW"/>
</dbReference>
<feature type="binding site" evidence="12">
    <location>
        <position position="292"/>
    </location>
    <ligand>
        <name>Mg(2+)</name>
        <dbReference type="ChEBI" id="CHEBI:18420"/>
        <label>1</label>
    </ligand>
</feature>
<dbReference type="SUPFAM" id="SSF101478">
    <property type="entry name" value="ADP-ribosylglycohydrolase"/>
    <property type="match status" value="1"/>
</dbReference>
<evidence type="ECO:0000256" key="7">
    <source>
        <dbReference type="ARBA" id="ARBA00042722"/>
    </source>
</evidence>
<feature type="binding site" evidence="12">
    <location>
        <position position="61"/>
    </location>
    <ligand>
        <name>Mg(2+)</name>
        <dbReference type="ChEBI" id="CHEBI:18420"/>
        <label>1</label>
    </ligand>
</feature>
<accession>A0A507B1B0</accession>
<evidence type="ECO:0000256" key="10">
    <source>
        <dbReference type="ARBA" id="ARBA00043193"/>
    </source>
</evidence>
<dbReference type="InParanoid" id="A0A507B1B0"/>
<dbReference type="PANTHER" id="PTHR16222:SF24">
    <property type="entry name" value="ADP-RIBOSYLHYDROLASE ARH3"/>
    <property type="match status" value="1"/>
</dbReference>
<dbReference type="GeneID" id="41974153"/>
<evidence type="ECO:0000256" key="8">
    <source>
        <dbReference type="ARBA" id="ARBA00042850"/>
    </source>
</evidence>
<dbReference type="InterPro" id="IPR050792">
    <property type="entry name" value="ADP-ribosylglycohydrolase"/>
</dbReference>
<dbReference type="Pfam" id="PF03747">
    <property type="entry name" value="ADP_ribosyl_GH"/>
    <property type="match status" value="1"/>
</dbReference>
<feature type="binding site" evidence="12">
    <location>
        <position position="290"/>
    </location>
    <ligand>
        <name>Mg(2+)</name>
        <dbReference type="ChEBI" id="CHEBI:18420"/>
        <label>1</label>
    </ligand>
</feature>